<dbReference type="EMBL" id="AEWV01000015">
    <property type="protein sequence ID" value="EGC17673.1"/>
    <property type="molecule type" value="Genomic_DNA"/>
</dbReference>
<evidence type="ECO:0000313" key="2">
    <source>
        <dbReference type="EMBL" id="EGC17673.1"/>
    </source>
</evidence>
<dbReference type="InterPro" id="IPR008136">
    <property type="entry name" value="CinA_C"/>
</dbReference>
<reference evidence="2 3" key="1">
    <citation type="submission" date="2011-01" db="EMBL/GenBank/DDBJ databases">
        <authorList>
            <person name="Muzny D."/>
            <person name="Qin X."/>
            <person name="Deng J."/>
            <person name="Jiang H."/>
            <person name="Liu Y."/>
            <person name="Qu J."/>
            <person name="Song X.-Z."/>
            <person name="Zhang L."/>
            <person name="Thornton R."/>
            <person name="Coyle M."/>
            <person name="Francisco L."/>
            <person name="Jackson L."/>
            <person name="Javaid M."/>
            <person name="Korchina V."/>
            <person name="Kovar C."/>
            <person name="Mata R."/>
            <person name="Mathew T."/>
            <person name="Ngo R."/>
            <person name="Nguyen L."/>
            <person name="Nguyen N."/>
            <person name="Okwuonu G."/>
            <person name="Ongeri F."/>
            <person name="Pham C."/>
            <person name="Simmons D."/>
            <person name="Wilczek-Boney K."/>
            <person name="Hale W."/>
            <person name="Jakkamsetti A."/>
            <person name="Pham P."/>
            <person name="Ruth R."/>
            <person name="San Lucas F."/>
            <person name="Warren J."/>
            <person name="Zhang J."/>
            <person name="Zhao Z."/>
            <person name="Zhou C."/>
            <person name="Zhu D."/>
            <person name="Lee S."/>
            <person name="Bess C."/>
            <person name="Blankenburg K."/>
            <person name="Forbes L."/>
            <person name="Fu Q."/>
            <person name="Gubbala S."/>
            <person name="Hirani K."/>
            <person name="Jayaseelan J.C."/>
            <person name="Lara F."/>
            <person name="Munidasa M."/>
            <person name="Palculict T."/>
            <person name="Patil S."/>
            <person name="Pu L.-L."/>
            <person name="Saada N."/>
            <person name="Tang L."/>
            <person name="Weissenberger G."/>
            <person name="Zhu Y."/>
            <person name="Hemphill L."/>
            <person name="Shang Y."/>
            <person name="Youmans B."/>
            <person name="Ayvaz T."/>
            <person name="Ross M."/>
            <person name="Santibanez J."/>
            <person name="Aqrawi P."/>
            <person name="Gross S."/>
            <person name="Joshi V."/>
            <person name="Fowler G."/>
            <person name="Nazareth L."/>
            <person name="Reid J."/>
            <person name="Worley K."/>
            <person name="Petrosino J."/>
            <person name="Highlander S."/>
            <person name="Gibbs R."/>
        </authorList>
    </citation>
    <scope>NUCLEOTIDE SEQUENCE [LARGE SCALE GENOMIC DNA]</scope>
    <source>
        <strain evidence="2 3">ATCC 33394</strain>
    </source>
</reference>
<sequence length="164" mass="17990">MEKTAQMSRIEYIAQALTERKQTVTCAESCTGGLLAAALTSIPGSSAFFERSFVTYSNQAKKQLLNVTEETLRHYGAVSEETVREMALGALIAAKSDYALSISGIAGPDGGTAEKPVGLVWFGFATKQRIWAKHYQFSGSREEIRRQAVQYALAIMEHYLKTNA</sequence>
<proteinExistence type="predicted"/>
<dbReference type="SUPFAM" id="SSF142433">
    <property type="entry name" value="CinA-like"/>
    <property type="match status" value="1"/>
</dbReference>
<comment type="caution">
    <text evidence="2">The sequence shown here is derived from an EMBL/GenBank/DDBJ whole genome shotgun (WGS) entry which is preliminary data.</text>
</comment>
<gene>
    <name evidence="2" type="primary">cinA</name>
    <name evidence="2" type="ORF">HMPREF9098_0999</name>
</gene>
<feature type="domain" description="CinA C-terminal" evidence="1">
    <location>
        <begin position="11"/>
        <end position="159"/>
    </location>
</feature>
<dbReference type="NCBIfam" id="NF002975">
    <property type="entry name" value="PRK03661.1"/>
    <property type="match status" value="1"/>
</dbReference>
<dbReference type="Pfam" id="PF02464">
    <property type="entry name" value="CinA"/>
    <property type="match status" value="1"/>
</dbReference>
<dbReference type="STRING" id="888741.HMPREF9098_0999"/>
<protein>
    <submittedName>
        <fullName evidence="2">Competence/damage-inducible domain protein CinA</fullName>
    </submittedName>
</protein>
<dbReference type="Gene3D" id="3.90.950.20">
    <property type="entry name" value="CinA-like"/>
    <property type="match status" value="1"/>
</dbReference>
<dbReference type="NCBIfam" id="TIGR00199">
    <property type="entry name" value="PncC_domain"/>
    <property type="match status" value="1"/>
</dbReference>
<accession>F0EYR5</accession>
<dbReference type="InterPro" id="IPR036653">
    <property type="entry name" value="CinA-like_C"/>
</dbReference>
<evidence type="ECO:0000259" key="1">
    <source>
        <dbReference type="Pfam" id="PF02464"/>
    </source>
</evidence>
<dbReference type="Proteomes" id="UP000004088">
    <property type="component" value="Unassembled WGS sequence"/>
</dbReference>
<keyword evidence="3" id="KW-1185">Reference proteome</keyword>
<organism evidence="2 3">
    <name type="scientific">Kingella denitrificans ATCC 33394</name>
    <dbReference type="NCBI Taxonomy" id="888741"/>
    <lineage>
        <taxon>Bacteria</taxon>
        <taxon>Pseudomonadati</taxon>
        <taxon>Pseudomonadota</taxon>
        <taxon>Betaproteobacteria</taxon>
        <taxon>Neisseriales</taxon>
        <taxon>Neisseriaceae</taxon>
        <taxon>Kingella</taxon>
    </lineage>
</organism>
<name>F0EYR5_9NEIS</name>
<dbReference type="AlphaFoldDB" id="F0EYR5"/>
<evidence type="ECO:0000313" key="3">
    <source>
        <dbReference type="Proteomes" id="UP000004088"/>
    </source>
</evidence>
<dbReference type="HOGENOM" id="CLU_030805_1_1_4"/>